<keyword evidence="3" id="KW-1185">Reference proteome</keyword>
<gene>
    <name evidence="2" type="ORF">BD31_I0788</name>
</gene>
<evidence type="ECO:0000313" key="3">
    <source>
        <dbReference type="Proteomes" id="UP000003423"/>
    </source>
</evidence>
<reference evidence="2 3" key="1">
    <citation type="journal article" date="2012" name="J. Bacteriol.">
        <title>Genome sequence of "Candidatus Nitrosopumilus salaria" BD31, an ammonia-oxidizing archaeon from the San Francisco Bay estuary.</title>
        <authorList>
            <person name="Mosier A.C."/>
            <person name="Allen E.E."/>
            <person name="Kim M."/>
            <person name="Ferriera S."/>
            <person name="Francis C.A."/>
        </authorList>
    </citation>
    <scope>NUCLEOTIDE SEQUENCE [LARGE SCALE GENOMIC DNA]</scope>
    <source>
        <strain evidence="2 3">BD31</strain>
    </source>
</reference>
<proteinExistence type="predicted"/>
<dbReference type="AlphaFoldDB" id="I3CZW4"/>
<dbReference type="EMBL" id="AEXL02000161">
    <property type="protein sequence ID" value="EIJ65007.1"/>
    <property type="molecule type" value="Genomic_DNA"/>
</dbReference>
<dbReference type="Proteomes" id="UP000003423">
    <property type="component" value="Unassembled WGS sequence"/>
</dbReference>
<feature type="coiled-coil region" evidence="1">
    <location>
        <begin position="441"/>
        <end position="489"/>
    </location>
</feature>
<comment type="caution">
    <text evidence="2">The sequence shown here is derived from an EMBL/GenBank/DDBJ whole genome shotgun (WGS) entry which is preliminary data.</text>
</comment>
<protein>
    <submittedName>
        <fullName evidence="2">DNA sulfur modification protein DndD</fullName>
    </submittedName>
</protein>
<dbReference type="PATRIC" id="fig|859350.6.peg.1925"/>
<sequence length="687" mass="79688">MVFLQKRAPYKKNEGYSIINQKYLDSLDPESIASMSVQIDLQKGETAYRISRVLKVIKNEYHYDLIDSSTKILRMTDAQGYVLPWGCEVIESQSTFEILKRLKHEQSFHADKKTSPESIMNEILPESLSSYFILDGEFLEKFWTGIKKVQIGIERISQLHLLKTTLDHLDLLKKSVPQIGKKDIDNLTLKIKVNDFYELSKDSQGNEYFSSELRFAYDPETDDNEYYHATGKPRIAELNQDIEKMNHGLLDIAEQFGASSVEAVKNLNKQFEEVQHAYNTSFQAEQQAEKEYFSSFIENLPTFFLKPAIEYSVNIVDELRKKGDLPYEAKKIFTNDLLELGKCICHTNLQSHIKDGKETNEARLNVMNVRDSMAEDQGLDGSVNMKFYFEEKLLGDFNKFTLESFDKPRINLSKAKTESLKYNNKIKQIKIDLQNLGQVDIDQLVKDHDHLLNKIKETTSEIKDIEFKLKQNELQNKEYRLDRKKLMSRDNKAKKIYHEQAIWESITEIFEKTYSELKHEIREQVQSKTMEIFLQTMYKQNKFKSFIIKSDYSVELIDQKDVSMLGSLSAGESLFLALSFISAIRDVTGYKFPLIIDTPLGRVSGTPRYLLSQALPKYLPDEQIIFLATDTEFLNPDTNVHQAEGRPESPFGELLEEQINVKYSLITGMEKDVAIIVDYVPKWRKDK</sequence>
<evidence type="ECO:0000256" key="1">
    <source>
        <dbReference type="SAM" id="Coils"/>
    </source>
</evidence>
<accession>I3CZW4</accession>
<evidence type="ECO:0000313" key="2">
    <source>
        <dbReference type="EMBL" id="EIJ65007.1"/>
    </source>
</evidence>
<name>I3CZW4_9ARCH</name>
<dbReference type="RefSeq" id="WP_008301598.1">
    <property type="nucleotide sequence ID" value="NZ_AEXL02000161.1"/>
</dbReference>
<keyword evidence="1" id="KW-0175">Coiled coil</keyword>
<organism evidence="2 3">
    <name type="scientific">Candidatus Nitrosopumilus salarius BD31</name>
    <dbReference type="NCBI Taxonomy" id="859350"/>
    <lineage>
        <taxon>Archaea</taxon>
        <taxon>Nitrososphaerota</taxon>
        <taxon>Nitrososphaeria</taxon>
        <taxon>Nitrosopumilales</taxon>
        <taxon>Nitrosopumilaceae</taxon>
        <taxon>Nitrosopumilus</taxon>
    </lineage>
</organism>